<dbReference type="InterPro" id="IPR029058">
    <property type="entry name" value="AB_hydrolase_fold"/>
</dbReference>
<dbReference type="PANTHER" id="PTHR33428">
    <property type="entry name" value="CHLOROPHYLLASE-2, CHLOROPLASTIC"/>
    <property type="match status" value="1"/>
</dbReference>
<name>A0A928X1B3_LEPEC</name>
<gene>
    <name evidence="2" type="ORF">IQ260_02745</name>
</gene>
<keyword evidence="3" id="KW-1185">Reference proteome</keyword>
<comment type="caution">
    <text evidence="2">The sequence shown here is derived from an EMBL/GenBank/DDBJ whole genome shotgun (WGS) entry which is preliminary data.</text>
</comment>
<reference evidence="2" key="1">
    <citation type="submission" date="2020-10" db="EMBL/GenBank/DDBJ databases">
        <authorList>
            <person name="Castelo-Branco R."/>
            <person name="Eusebio N."/>
            <person name="Adriana R."/>
            <person name="Vieira A."/>
            <person name="Brugerolle De Fraissinette N."/>
            <person name="Rezende De Castro R."/>
            <person name="Schneider M.P."/>
            <person name="Vasconcelos V."/>
            <person name="Leao P.N."/>
        </authorList>
    </citation>
    <scope>NUCLEOTIDE SEQUENCE</scope>
    <source>
        <strain evidence="2">LEGE 11479</strain>
    </source>
</reference>
<protein>
    <recommendedName>
        <fullName evidence="4">MFS transporter</fullName>
    </recommendedName>
</protein>
<feature type="transmembrane region" description="Helical" evidence="1">
    <location>
        <begin position="76"/>
        <end position="92"/>
    </location>
</feature>
<feature type="transmembrane region" description="Helical" evidence="1">
    <location>
        <begin position="98"/>
        <end position="122"/>
    </location>
</feature>
<sequence length="819" mass="92621">MNLTISPGHRARIGAVVGVFVPVLMLMGYCGTLLLRTRWGIFFDAVISVLISAIAVALLSGTIALIIVFLTKLPRLFSSYLASAWLALLLLLNDSPVANLPLATAIVLALALLGGAIAMVTSPNFITIRLSQKILLGVVLSTTAATSLGCFIWLIAPGTAQELLPMDMGYHPVLQALEAPNPAKLGSYKVKTLTYGSGEDWRTEFGHGAQLRTQPVDGSAFLNSPQGWIGNLTGLHLFDGWFQLVRQRYWGFDRSNLPLNGRVWYPEGEGKFPLVLVVHGNHLMREYSDPGYAYLGELLASRGYIFISIDENFLNSDWSNDYKKENEARGWLMLEHLNVWRSWNTEIGNPFYQKVDLDRISLMGHSRGGEAINFAVAFNHLQYYPNDANVKFDYGFNIRSIVAIAPVDFQSFYQSAPLEDINYLVLQGTHDADVFRFLGDRQYKRVKFTKKNYRFKSSIYIYRANHGQFNTVWGNRDRILPYGYSLNTKPLLTGEEQRQIAKVYISAFLDTTLKDEEVYLPIFHDYRLAADWLPKTHYISRFEDSRTHIVSDFDEDIDLTTTSINGGSQVGENLRVWTEKDLGFRISNTKRQNQAVYLGWEYNEADRDWIRTDSSSPSIGAMRDIQPASYTITLPSNFRTQWPINSSSSLTFSLADVNKKSALFYGSDAADVESATILDSKKDKQTYKSIETKGIETDESENRPEEIEKRTKIPIDFTIEVEDLNEQTAALPLSKIASLLPPLKAKFTRYRPWEKRYGFSSESVLQTIEIPMFDFLEVNGQFNPSQIKAIRFRFDRVSVGMIILDEVGIRLTQSTMLPT</sequence>
<dbReference type="SUPFAM" id="SSF53474">
    <property type="entry name" value="alpha/beta-Hydrolases"/>
    <property type="match status" value="1"/>
</dbReference>
<keyword evidence="1" id="KW-1133">Transmembrane helix</keyword>
<organism evidence="2 3">
    <name type="scientific">Leptolyngbya cf. ectocarpi LEGE 11479</name>
    <dbReference type="NCBI Taxonomy" id="1828722"/>
    <lineage>
        <taxon>Bacteria</taxon>
        <taxon>Bacillati</taxon>
        <taxon>Cyanobacteriota</taxon>
        <taxon>Cyanophyceae</taxon>
        <taxon>Leptolyngbyales</taxon>
        <taxon>Leptolyngbyaceae</taxon>
        <taxon>Leptolyngbya group</taxon>
        <taxon>Leptolyngbya</taxon>
    </lineage>
</organism>
<evidence type="ECO:0000256" key="1">
    <source>
        <dbReference type="SAM" id="Phobius"/>
    </source>
</evidence>
<dbReference type="Gene3D" id="3.40.50.1820">
    <property type="entry name" value="alpha/beta hydrolase"/>
    <property type="match status" value="1"/>
</dbReference>
<feature type="transmembrane region" description="Helical" evidence="1">
    <location>
        <begin position="12"/>
        <end position="35"/>
    </location>
</feature>
<proteinExistence type="predicted"/>
<keyword evidence="1" id="KW-0472">Membrane</keyword>
<dbReference type="InterPro" id="IPR017395">
    <property type="entry name" value="Chlorophyllase-like"/>
</dbReference>
<dbReference type="AlphaFoldDB" id="A0A928X1B3"/>
<dbReference type="RefSeq" id="WP_193990636.1">
    <property type="nucleotide sequence ID" value="NZ_JADEXP010000011.1"/>
</dbReference>
<evidence type="ECO:0000313" key="3">
    <source>
        <dbReference type="Proteomes" id="UP000615026"/>
    </source>
</evidence>
<accession>A0A928X1B3</accession>
<evidence type="ECO:0008006" key="4">
    <source>
        <dbReference type="Google" id="ProtNLM"/>
    </source>
</evidence>
<dbReference type="PANTHER" id="PTHR33428:SF14">
    <property type="entry name" value="CARBOXYLESTERASE TYPE B DOMAIN-CONTAINING PROTEIN"/>
    <property type="match status" value="1"/>
</dbReference>
<feature type="transmembrane region" description="Helical" evidence="1">
    <location>
        <begin position="41"/>
        <end position="69"/>
    </location>
</feature>
<keyword evidence="1" id="KW-0812">Transmembrane</keyword>
<dbReference type="Proteomes" id="UP000615026">
    <property type="component" value="Unassembled WGS sequence"/>
</dbReference>
<feature type="transmembrane region" description="Helical" evidence="1">
    <location>
        <begin position="134"/>
        <end position="156"/>
    </location>
</feature>
<evidence type="ECO:0000313" key="2">
    <source>
        <dbReference type="EMBL" id="MBE9065566.1"/>
    </source>
</evidence>
<dbReference type="EMBL" id="JADEXP010000011">
    <property type="protein sequence ID" value="MBE9065566.1"/>
    <property type="molecule type" value="Genomic_DNA"/>
</dbReference>
<dbReference type="Pfam" id="PF07224">
    <property type="entry name" value="Chlorophyllase"/>
    <property type="match status" value="1"/>
</dbReference>